<evidence type="ECO:0000313" key="2">
    <source>
        <dbReference type="Proteomes" id="UP000664628"/>
    </source>
</evidence>
<evidence type="ECO:0000313" key="1">
    <source>
        <dbReference type="EMBL" id="MBO0947534.1"/>
    </source>
</evidence>
<comment type="caution">
    <text evidence="1">The sequence shown here is derived from an EMBL/GenBank/DDBJ whole genome shotgun (WGS) entry which is preliminary data.</text>
</comment>
<proteinExistence type="predicted"/>
<protein>
    <submittedName>
        <fullName evidence="1">Uncharacterized protein</fullName>
    </submittedName>
</protein>
<sequence>MAEPIKFPEANVTLTAEGCGDLPVCRTKDTAGTPLLISRYKLSEAEMDEIQRTGCIYLIIYGEGHPPVRLTVISPFLPMAIDN</sequence>
<accession>A0ABS3JE38</accession>
<reference evidence="1 2" key="1">
    <citation type="submission" date="2021-03" db="EMBL/GenBank/DDBJ databases">
        <title>Fibrella sp. HMF5405 genome sequencing and assembly.</title>
        <authorList>
            <person name="Kang H."/>
            <person name="Kim H."/>
            <person name="Bae S."/>
            <person name="Joh K."/>
        </authorList>
    </citation>
    <scope>NUCLEOTIDE SEQUENCE [LARGE SCALE GENOMIC DNA]</scope>
    <source>
        <strain evidence="1 2">HMF5405</strain>
    </source>
</reference>
<gene>
    <name evidence="1" type="ORF">J2I46_03010</name>
</gene>
<organism evidence="1 2">
    <name type="scientific">Fibrella forsythiae</name>
    <dbReference type="NCBI Taxonomy" id="2817061"/>
    <lineage>
        <taxon>Bacteria</taxon>
        <taxon>Pseudomonadati</taxon>
        <taxon>Bacteroidota</taxon>
        <taxon>Cytophagia</taxon>
        <taxon>Cytophagales</taxon>
        <taxon>Spirosomataceae</taxon>
        <taxon>Fibrella</taxon>
    </lineage>
</organism>
<keyword evidence="2" id="KW-1185">Reference proteome</keyword>
<dbReference type="EMBL" id="JAFMYW010000001">
    <property type="protein sequence ID" value="MBO0947534.1"/>
    <property type="molecule type" value="Genomic_DNA"/>
</dbReference>
<name>A0ABS3JE38_9BACT</name>
<dbReference type="Proteomes" id="UP000664628">
    <property type="component" value="Unassembled WGS sequence"/>
</dbReference>
<dbReference type="RefSeq" id="WP_207327442.1">
    <property type="nucleotide sequence ID" value="NZ_JAFMYW010000001.1"/>
</dbReference>